<organism evidence="2 3">
    <name type="scientific">Xylella fastidiosa</name>
    <dbReference type="NCBI Taxonomy" id="2371"/>
    <lineage>
        <taxon>Bacteria</taxon>
        <taxon>Pseudomonadati</taxon>
        <taxon>Pseudomonadota</taxon>
        <taxon>Gammaproteobacteria</taxon>
        <taxon>Lysobacterales</taxon>
        <taxon>Lysobacteraceae</taxon>
        <taxon>Xylella</taxon>
    </lineage>
</organism>
<evidence type="ECO:0000313" key="3">
    <source>
        <dbReference type="Proteomes" id="UP000196980"/>
    </source>
</evidence>
<gene>
    <name evidence="2" type="ORF">XFHB_12960</name>
</gene>
<feature type="chain" id="PRO_5044823430" evidence="1">
    <location>
        <begin position="18"/>
        <end position="126"/>
    </location>
</feature>
<keyword evidence="2" id="KW-0614">Plasmid</keyword>
<dbReference type="PROSITE" id="PS51257">
    <property type="entry name" value="PROKAR_LIPOPROTEIN"/>
    <property type="match status" value="1"/>
</dbReference>
<accession>A0ABC8AGZ0</accession>
<reference evidence="3" key="1">
    <citation type="submission" date="2014-11" db="EMBL/GenBank/DDBJ databases">
        <title>Xylella fastidiosa Hib4 Genome Sequencing.</title>
        <authorList>
            <person name="Pierry P.M."/>
            <person name="da Silva A.M."/>
        </authorList>
    </citation>
    <scope>NUCLEOTIDE SEQUENCE [LARGE SCALE GENOMIC DNA]</scope>
    <source>
        <strain evidence="3">Hib4</strain>
        <plasmid evidence="3">pxf64-hb</plasmid>
    </source>
</reference>
<geneLocation type="plasmid" evidence="3">
    <name>pxf64-hb</name>
</geneLocation>
<dbReference type="KEGG" id="xfh:XFHB_12960"/>
<feature type="signal peptide" evidence="1">
    <location>
        <begin position="1"/>
        <end position="17"/>
    </location>
</feature>
<dbReference type="RefSeq" id="WP_088578641.1">
    <property type="nucleotide sequence ID" value="NZ_CP009886.1"/>
</dbReference>
<proteinExistence type="predicted"/>
<dbReference type="Proteomes" id="UP000196980">
    <property type="component" value="Plasmid pXF64-HB"/>
</dbReference>
<dbReference type="EMBL" id="CP009886">
    <property type="protein sequence ID" value="ALR07849.1"/>
    <property type="molecule type" value="Genomic_DNA"/>
</dbReference>
<keyword evidence="1" id="KW-0732">Signal</keyword>
<evidence type="ECO:0000313" key="2">
    <source>
        <dbReference type="EMBL" id="ALR07849.1"/>
    </source>
</evidence>
<sequence length="126" mass="13886">MRLSITALLMCALSLTACDDQKPDGSVNVQGTHREVLQGFQTTFYHVSEGKQRWIEVAIAVDSSKTFRMPVFFSDNGRLVQVNDDEARALIDKWLKERAANVASFGSVDPKVGGNAPFLAIDRNSP</sequence>
<dbReference type="AlphaFoldDB" id="A0ABC8AGZ0"/>
<name>A0ABC8AGZ0_XYLFS</name>
<protein>
    <submittedName>
        <fullName evidence="2">Uncharacterized protein</fullName>
    </submittedName>
</protein>
<evidence type="ECO:0000256" key="1">
    <source>
        <dbReference type="SAM" id="SignalP"/>
    </source>
</evidence>